<dbReference type="InParanoid" id="A0A0C3NDQ0"/>
<dbReference type="AlphaFoldDB" id="A0A0C3NDQ0"/>
<evidence type="ECO:0000313" key="3">
    <source>
        <dbReference type="Proteomes" id="UP000054217"/>
    </source>
</evidence>
<dbReference type="Pfam" id="PF14308">
    <property type="entry name" value="DnaJ-X"/>
    <property type="match status" value="1"/>
</dbReference>
<dbReference type="OrthoDB" id="2675883at2759"/>
<dbReference type="InterPro" id="IPR026894">
    <property type="entry name" value="DnaJ_X"/>
</dbReference>
<organism evidence="2 3">
    <name type="scientific">Pisolithus tinctorius Marx 270</name>
    <dbReference type="NCBI Taxonomy" id="870435"/>
    <lineage>
        <taxon>Eukaryota</taxon>
        <taxon>Fungi</taxon>
        <taxon>Dikarya</taxon>
        <taxon>Basidiomycota</taxon>
        <taxon>Agaricomycotina</taxon>
        <taxon>Agaricomycetes</taxon>
        <taxon>Agaricomycetidae</taxon>
        <taxon>Boletales</taxon>
        <taxon>Sclerodermatineae</taxon>
        <taxon>Pisolithaceae</taxon>
        <taxon>Pisolithus</taxon>
    </lineage>
</organism>
<evidence type="ECO:0000313" key="2">
    <source>
        <dbReference type="EMBL" id="KIN93713.1"/>
    </source>
</evidence>
<name>A0A0C3NDQ0_PISTI</name>
<protein>
    <recommendedName>
        <fullName evidence="1">DNAJ-containing protein X-domain domain-containing protein</fullName>
    </recommendedName>
</protein>
<sequence length="85" mass="9575">MVENEDEKRALEEDIAGEILPACWRGVRSEIEQILARVANHIVTDARVEWDGQKQRSKLLREVGDVFKHAANDCHGESRGLHNAG</sequence>
<reference evidence="3" key="2">
    <citation type="submission" date="2015-01" db="EMBL/GenBank/DDBJ databases">
        <title>Evolutionary Origins and Diversification of the Mycorrhizal Mutualists.</title>
        <authorList>
            <consortium name="DOE Joint Genome Institute"/>
            <consortium name="Mycorrhizal Genomics Consortium"/>
            <person name="Kohler A."/>
            <person name="Kuo A."/>
            <person name="Nagy L.G."/>
            <person name="Floudas D."/>
            <person name="Copeland A."/>
            <person name="Barry K.W."/>
            <person name="Cichocki N."/>
            <person name="Veneault-Fourrey C."/>
            <person name="LaButti K."/>
            <person name="Lindquist E.A."/>
            <person name="Lipzen A."/>
            <person name="Lundell T."/>
            <person name="Morin E."/>
            <person name="Murat C."/>
            <person name="Riley R."/>
            <person name="Ohm R."/>
            <person name="Sun H."/>
            <person name="Tunlid A."/>
            <person name="Henrissat B."/>
            <person name="Grigoriev I.V."/>
            <person name="Hibbett D.S."/>
            <person name="Martin F."/>
        </authorList>
    </citation>
    <scope>NUCLEOTIDE SEQUENCE [LARGE SCALE GENOMIC DNA]</scope>
    <source>
        <strain evidence="3">Marx 270</strain>
    </source>
</reference>
<dbReference type="Proteomes" id="UP000054217">
    <property type="component" value="Unassembled WGS sequence"/>
</dbReference>
<reference evidence="2 3" key="1">
    <citation type="submission" date="2014-04" db="EMBL/GenBank/DDBJ databases">
        <authorList>
            <consortium name="DOE Joint Genome Institute"/>
            <person name="Kuo A."/>
            <person name="Kohler A."/>
            <person name="Costa M.D."/>
            <person name="Nagy L.G."/>
            <person name="Floudas D."/>
            <person name="Copeland A."/>
            <person name="Barry K.W."/>
            <person name="Cichocki N."/>
            <person name="Veneault-Fourrey C."/>
            <person name="LaButti K."/>
            <person name="Lindquist E.A."/>
            <person name="Lipzen A."/>
            <person name="Lundell T."/>
            <person name="Morin E."/>
            <person name="Murat C."/>
            <person name="Sun H."/>
            <person name="Tunlid A."/>
            <person name="Henrissat B."/>
            <person name="Grigoriev I.V."/>
            <person name="Hibbett D.S."/>
            <person name="Martin F."/>
            <person name="Nordberg H.P."/>
            <person name="Cantor M.N."/>
            <person name="Hua S.X."/>
        </authorList>
    </citation>
    <scope>NUCLEOTIDE SEQUENCE [LARGE SCALE GENOMIC DNA]</scope>
    <source>
        <strain evidence="2 3">Marx 270</strain>
    </source>
</reference>
<feature type="domain" description="DNAJ-containing protein X-domain" evidence="1">
    <location>
        <begin position="3"/>
        <end position="74"/>
    </location>
</feature>
<keyword evidence="3" id="KW-1185">Reference proteome</keyword>
<accession>A0A0C3NDQ0</accession>
<dbReference type="EMBL" id="KN832141">
    <property type="protein sequence ID" value="KIN93713.1"/>
    <property type="molecule type" value="Genomic_DNA"/>
</dbReference>
<evidence type="ECO:0000259" key="1">
    <source>
        <dbReference type="Pfam" id="PF14308"/>
    </source>
</evidence>
<proteinExistence type="predicted"/>
<gene>
    <name evidence="2" type="ORF">M404DRAFT_1008773</name>
</gene>
<dbReference type="HOGENOM" id="CLU_2513545_0_0_1"/>